<keyword evidence="3" id="KW-1185">Reference proteome</keyword>
<keyword evidence="1" id="KW-0732">Signal</keyword>
<dbReference type="RefSeq" id="WP_182462568.1">
    <property type="nucleotide sequence ID" value="NZ_CP059732.1"/>
</dbReference>
<organism evidence="2 3">
    <name type="scientific">Spirosoma foliorum</name>
    <dbReference type="NCBI Taxonomy" id="2710596"/>
    <lineage>
        <taxon>Bacteria</taxon>
        <taxon>Pseudomonadati</taxon>
        <taxon>Bacteroidota</taxon>
        <taxon>Cytophagia</taxon>
        <taxon>Cytophagales</taxon>
        <taxon>Cytophagaceae</taxon>
        <taxon>Spirosoma</taxon>
    </lineage>
</organism>
<proteinExistence type="predicted"/>
<evidence type="ECO:0000256" key="1">
    <source>
        <dbReference type="SAM" id="SignalP"/>
    </source>
</evidence>
<sequence>MRKVLLLLLVCVSGYVRAQETPRLKTPVNYSQPFARGSGLIGLQAGYSQGVWFGRNLTIHPYGGYFVANKLLLGVTGTISQEGFDRVREIINSVGPMIRYQITRTRLSPFLTASCQIGQRTLSGADSRTTTQTQVVGGQVITSTSGSYVFSDGIPHLIYTRSMGAGLSMGVSRALWIDLAVTSQDQAVSPGSKIDSYTILWQLQAGLNYKLGGR</sequence>
<dbReference type="AlphaFoldDB" id="A0A7G5H280"/>
<gene>
    <name evidence="2" type="ORF">H3H32_10200</name>
</gene>
<dbReference type="EMBL" id="CP059732">
    <property type="protein sequence ID" value="QMW05222.1"/>
    <property type="molecule type" value="Genomic_DNA"/>
</dbReference>
<protein>
    <recommendedName>
        <fullName evidence="4">Outer membrane protein beta-barrel domain-containing protein</fullName>
    </recommendedName>
</protein>
<evidence type="ECO:0000313" key="2">
    <source>
        <dbReference type="EMBL" id="QMW05222.1"/>
    </source>
</evidence>
<feature type="signal peptide" evidence="1">
    <location>
        <begin position="1"/>
        <end position="18"/>
    </location>
</feature>
<reference evidence="2 3" key="1">
    <citation type="submission" date="2020-07" db="EMBL/GenBank/DDBJ databases">
        <title>Spirosoma foliorum sp. nov., isolated from the leaves on the Nejang mountain Korea, Republic of.</title>
        <authorList>
            <person name="Ho H."/>
            <person name="Lee Y.-J."/>
            <person name="Nurcahyanto D.-A."/>
            <person name="Kim S.-G."/>
        </authorList>
    </citation>
    <scope>NUCLEOTIDE SEQUENCE [LARGE SCALE GENOMIC DNA]</scope>
    <source>
        <strain evidence="2 3">PL0136</strain>
    </source>
</reference>
<evidence type="ECO:0000313" key="3">
    <source>
        <dbReference type="Proteomes" id="UP000515369"/>
    </source>
</evidence>
<accession>A0A7G5H280</accession>
<name>A0A7G5H280_9BACT</name>
<evidence type="ECO:0008006" key="4">
    <source>
        <dbReference type="Google" id="ProtNLM"/>
    </source>
</evidence>
<feature type="chain" id="PRO_5028914986" description="Outer membrane protein beta-barrel domain-containing protein" evidence="1">
    <location>
        <begin position="19"/>
        <end position="214"/>
    </location>
</feature>
<dbReference type="Proteomes" id="UP000515369">
    <property type="component" value="Chromosome"/>
</dbReference>
<dbReference type="KEGG" id="sfol:H3H32_10200"/>